<dbReference type="EMBL" id="JACHIV010000001">
    <property type="protein sequence ID" value="MBB5068290.1"/>
    <property type="molecule type" value="Genomic_DNA"/>
</dbReference>
<proteinExistence type="inferred from homology"/>
<reference evidence="3 4" key="1">
    <citation type="submission" date="2020-08" db="EMBL/GenBank/DDBJ databases">
        <title>Sequencing the genomes of 1000 actinobacteria strains.</title>
        <authorList>
            <person name="Klenk H.-P."/>
        </authorList>
    </citation>
    <scope>NUCLEOTIDE SEQUENCE [LARGE SCALE GENOMIC DNA]</scope>
    <source>
        <strain evidence="3 4">DSM 45582</strain>
    </source>
</reference>
<evidence type="ECO:0000256" key="2">
    <source>
        <dbReference type="SAM" id="MobiDB-lite"/>
    </source>
</evidence>
<gene>
    <name evidence="3" type="ORF">BJ969_001378</name>
</gene>
<comment type="caution">
    <text evidence="3">The sequence shown here is derived from an EMBL/GenBank/DDBJ whole genome shotgun (WGS) entry which is preliminary data.</text>
</comment>
<name>A0A840N8J6_9PSEU</name>
<dbReference type="Proteomes" id="UP000580474">
    <property type="component" value="Unassembled WGS sequence"/>
</dbReference>
<feature type="region of interest" description="Disordered" evidence="2">
    <location>
        <begin position="44"/>
        <end position="75"/>
    </location>
</feature>
<evidence type="ECO:0000313" key="3">
    <source>
        <dbReference type="EMBL" id="MBB5068290.1"/>
    </source>
</evidence>
<organism evidence="3 4">
    <name type="scientific">Saccharopolyspora gloriosae</name>
    <dbReference type="NCBI Taxonomy" id="455344"/>
    <lineage>
        <taxon>Bacteria</taxon>
        <taxon>Bacillati</taxon>
        <taxon>Actinomycetota</taxon>
        <taxon>Actinomycetes</taxon>
        <taxon>Pseudonocardiales</taxon>
        <taxon>Pseudonocardiaceae</taxon>
        <taxon>Saccharopolyspora</taxon>
    </lineage>
</organism>
<dbReference type="AlphaFoldDB" id="A0A840N8J6"/>
<dbReference type="RefSeq" id="WP_184478000.1">
    <property type="nucleotide sequence ID" value="NZ_JACHIV010000001.1"/>
</dbReference>
<dbReference type="Pfam" id="PF03780">
    <property type="entry name" value="Asp23"/>
    <property type="match status" value="1"/>
</dbReference>
<comment type="similarity">
    <text evidence="1">Belongs to the asp23 family.</text>
</comment>
<feature type="compositionally biased region" description="Low complexity" evidence="2">
    <location>
        <begin position="1"/>
        <end position="16"/>
    </location>
</feature>
<evidence type="ECO:0000313" key="4">
    <source>
        <dbReference type="Proteomes" id="UP000580474"/>
    </source>
</evidence>
<dbReference type="InterPro" id="IPR005531">
    <property type="entry name" value="Asp23"/>
</dbReference>
<sequence length="137" mass="14453">MSAPATERARAAEPATEQASGNDGAADRGELTIDRSVLRKIAEHAADGASGTTRAPRRIAGVGVGTQGSSARLTGPDRELQVRLDLAVSYPAPVRETVRAVRERVRDELDRLAGCRVASVEVVVSALVSAPKRDRVE</sequence>
<keyword evidence="4" id="KW-1185">Reference proteome</keyword>
<protein>
    <submittedName>
        <fullName evidence="3">Putative alkaline shock family protein YloU</fullName>
    </submittedName>
</protein>
<accession>A0A840N8J6</accession>
<evidence type="ECO:0000256" key="1">
    <source>
        <dbReference type="ARBA" id="ARBA00005721"/>
    </source>
</evidence>
<feature type="region of interest" description="Disordered" evidence="2">
    <location>
        <begin position="1"/>
        <end position="30"/>
    </location>
</feature>